<evidence type="ECO:0000256" key="2">
    <source>
        <dbReference type="ARBA" id="ARBA00022448"/>
    </source>
</evidence>
<reference evidence="7 8" key="1">
    <citation type="journal article" date="2010" name="Stand. Genomic Sci.">
        <title>Complete genome sequence of Archaeoglobus profundus type strain (AV18).</title>
        <authorList>
            <person name="von Jan M."/>
            <person name="Lapidus A."/>
            <person name="Del Rio T.G."/>
            <person name="Copeland A."/>
            <person name="Tice H."/>
            <person name="Cheng J.F."/>
            <person name="Lucas S."/>
            <person name="Chen F."/>
            <person name="Nolan M."/>
            <person name="Goodwin L."/>
            <person name="Han C."/>
            <person name="Pitluck S."/>
            <person name="Liolios K."/>
            <person name="Ivanova N."/>
            <person name="Mavromatis K."/>
            <person name="Ovchinnikova G."/>
            <person name="Chertkov O."/>
            <person name="Pati A."/>
            <person name="Chen A."/>
            <person name="Palaniappan K."/>
            <person name="Land M."/>
            <person name="Hauser L."/>
            <person name="Chang Y.J."/>
            <person name="Jeffries C.D."/>
            <person name="Saunders E."/>
            <person name="Brettin T."/>
            <person name="Detter J.C."/>
            <person name="Chain P."/>
            <person name="Eichinger K."/>
            <person name="Huber H."/>
            <person name="Spring S."/>
            <person name="Rohde M."/>
            <person name="Goker M."/>
            <person name="Wirth R."/>
            <person name="Woyke T."/>
            <person name="Bristow J."/>
            <person name="Eisen J.A."/>
            <person name="Markowitz V."/>
            <person name="Hugenholtz P."/>
            <person name="Kyrpides N.C."/>
            <person name="Klenk H.P."/>
        </authorList>
    </citation>
    <scope>NUCLEOTIDE SEQUENCE [LARGE SCALE GENOMIC DNA]</scope>
    <source>
        <strain evidence="8">DSM 5631 / JCM 9629 / NBRC 100127 / Av18</strain>
    </source>
</reference>
<dbReference type="RefSeq" id="WP_012939607.1">
    <property type="nucleotide sequence ID" value="NC_013741.1"/>
</dbReference>
<dbReference type="PaxDb" id="572546-Arcpr_0200"/>
<gene>
    <name evidence="7" type="ordered locus">Arcpr_0200</name>
</gene>
<keyword evidence="2" id="KW-0813">Transport</keyword>
<dbReference type="CDD" id="cd03224">
    <property type="entry name" value="ABC_TM1139_LivF_branched"/>
    <property type="match status" value="1"/>
</dbReference>
<dbReference type="SUPFAM" id="SSF52540">
    <property type="entry name" value="P-loop containing nucleoside triphosphate hydrolases"/>
    <property type="match status" value="1"/>
</dbReference>
<dbReference type="InterPro" id="IPR052156">
    <property type="entry name" value="BCAA_Transport_ATP-bd_LivF"/>
</dbReference>
<evidence type="ECO:0000313" key="7">
    <source>
        <dbReference type="EMBL" id="ADB57271.1"/>
    </source>
</evidence>
<evidence type="ECO:0000259" key="6">
    <source>
        <dbReference type="PROSITE" id="PS50893"/>
    </source>
</evidence>
<dbReference type="Proteomes" id="UP000001901">
    <property type="component" value="Chromosome"/>
</dbReference>
<dbReference type="GO" id="GO:0016887">
    <property type="term" value="F:ATP hydrolysis activity"/>
    <property type="evidence" value="ECO:0007669"/>
    <property type="project" value="InterPro"/>
</dbReference>
<feature type="domain" description="ABC transporter" evidence="6">
    <location>
        <begin position="2"/>
        <end position="216"/>
    </location>
</feature>
<dbReference type="PROSITE" id="PS50893">
    <property type="entry name" value="ABC_TRANSPORTER_2"/>
    <property type="match status" value="1"/>
</dbReference>
<protein>
    <submittedName>
        <fullName evidence="7">ABC transporter related protein</fullName>
    </submittedName>
</protein>
<organism evidence="7 8">
    <name type="scientific">Archaeoglobus profundus (strain DSM 5631 / JCM 9629 / NBRC 100127 / Av18)</name>
    <dbReference type="NCBI Taxonomy" id="572546"/>
    <lineage>
        <taxon>Archaea</taxon>
        <taxon>Methanobacteriati</taxon>
        <taxon>Methanobacteriota</taxon>
        <taxon>Archaeoglobi</taxon>
        <taxon>Archaeoglobales</taxon>
        <taxon>Archaeoglobaceae</taxon>
        <taxon>Archaeoglobus</taxon>
    </lineage>
</organism>
<dbReference type="KEGG" id="apo:Arcpr_0200"/>
<dbReference type="GO" id="GO:0015658">
    <property type="term" value="F:branched-chain amino acid transmembrane transporter activity"/>
    <property type="evidence" value="ECO:0007669"/>
    <property type="project" value="TreeGrafter"/>
</dbReference>
<dbReference type="GO" id="GO:0015807">
    <property type="term" value="P:L-amino acid transport"/>
    <property type="evidence" value="ECO:0007669"/>
    <property type="project" value="TreeGrafter"/>
</dbReference>
<dbReference type="Pfam" id="PF00005">
    <property type="entry name" value="ABC_tran"/>
    <property type="match status" value="1"/>
</dbReference>
<dbReference type="InterPro" id="IPR027417">
    <property type="entry name" value="P-loop_NTPase"/>
</dbReference>
<dbReference type="InterPro" id="IPR017871">
    <property type="entry name" value="ABC_transporter-like_CS"/>
</dbReference>
<dbReference type="InterPro" id="IPR003439">
    <property type="entry name" value="ABC_transporter-like_ATP-bd"/>
</dbReference>
<dbReference type="GeneID" id="8738850"/>
<dbReference type="PROSITE" id="PS00211">
    <property type="entry name" value="ABC_TRANSPORTER_1"/>
    <property type="match status" value="1"/>
</dbReference>
<name>D2RG46_ARCPA</name>
<keyword evidence="8" id="KW-1185">Reference proteome</keyword>
<dbReference type="STRING" id="572546.Arcpr_0200"/>
<evidence type="ECO:0000256" key="1">
    <source>
        <dbReference type="ARBA" id="ARBA00005417"/>
    </source>
</evidence>
<dbReference type="EMBL" id="CP001857">
    <property type="protein sequence ID" value="ADB57271.1"/>
    <property type="molecule type" value="Genomic_DNA"/>
</dbReference>
<dbReference type="GO" id="GO:0005524">
    <property type="term" value="F:ATP binding"/>
    <property type="evidence" value="ECO:0007669"/>
    <property type="project" value="UniProtKB-KW"/>
</dbReference>
<dbReference type="PANTHER" id="PTHR43820">
    <property type="entry name" value="HIGH-AFFINITY BRANCHED-CHAIN AMINO ACID TRANSPORT ATP-BINDING PROTEIN LIVF"/>
    <property type="match status" value="1"/>
</dbReference>
<evidence type="ECO:0000256" key="5">
    <source>
        <dbReference type="ARBA" id="ARBA00022970"/>
    </source>
</evidence>
<evidence type="ECO:0000313" key="8">
    <source>
        <dbReference type="Proteomes" id="UP000001901"/>
    </source>
</evidence>
<dbReference type="eggNOG" id="arCOG00924">
    <property type="taxonomic scope" value="Archaea"/>
</dbReference>
<dbReference type="AlphaFoldDB" id="D2RG46"/>
<accession>D2RG46</accession>
<keyword evidence="4" id="KW-0067">ATP-binding</keyword>
<evidence type="ECO:0000256" key="4">
    <source>
        <dbReference type="ARBA" id="ARBA00022840"/>
    </source>
</evidence>
<dbReference type="OrthoDB" id="97750at2157"/>
<dbReference type="InterPro" id="IPR003593">
    <property type="entry name" value="AAA+_ATPase"/>
</dbReference>
<dbReference type="Gene3D" id="3.40.50.300">
    <property type="entry name" value="P-loop containing nucleotide triphosphate hydrolases"/>
    <property type="match status" value="1"/>
</dbReference>
<keyword evidence="5" id="KW-0029">Amino-acid transport</keyword>
<dbReference type="PANTHER" id="PTHR43820:SF4">
    <property type="entry name" value="HIGH-AFFINITY BRANCHED-CHAIN AMINO ACID TRANSPORT ATP-BINDING PROTEIN LIVF"/>
    <property type="match status" value="1"/>
</dbReference>
<dbReference type="SMART" id="SM00382">
    <property type="entry name" value="AAA"/>
    <property type="match status" value="1"/>
</dbReference>
<sequence>MLKTEDLKAFYGKAQILNGVNAEVNRGEAVAILGPNGAGKTTLIRAILGLVETEGKVFFNGTDISSLKPHERVRLGIGVCPEGRGLFPNMTVEENLLLAGDDLDLAYSLFPKLKNRRNQLVKQMSGGEQQMVAIARALISKPKVLILDEPSMGLAPKVLKEIAGVLKEIKREVSILIVEQNVKFAMSFADRGYVLVKGSIVKEFESKEEIEKLYFT</sequence>
<evidence type="ECO:0000256" key="3">
    <source>
        <dbReference type="ARBA" id="ARBA00022741"/>
    </source>
</evidence>
<dbReference type="HOGENOM" id="CLU_000604_1_2_2"/>
<comment type="similarity">
    <text evidence="1">Belongs to the ABC transporter superfamily.</text>
</comment>
<keyword evidence="3" id="KW-0547">Nucleotide-binding</keyword>
<proteinExistence type="inferred from homology"/>